<accession>A0A1G2QFX0</accession>
<sequence>MNKKVEPIPEDKRLQELVEEALVGGQSRGLTPEIDGAMATMDCYELSKMAQSLSGGRVHALSSSEVNSIAGGAVSSFESRWLATQILEGDREQFLLENPEFISSSEEEGSEFGFWNQAARVKGEEVRTAVVLAWHGKYVRVSTRRLRVGGVPILFYVNV</sequence>
<dbReference type="Proteomes" id="UP000177043">
    <property type="component" value="Unassembled WGS sequence"/>
</dbReference>
<dbReference type="EMBL" id="MHTJ01000002">
    <property type="protein sequence ID" value="OHA58912.1"/>
    <property type="molecule type" value="Genomic_DNA"/>
</dbReference>
<organism evidence="1 2">
    <name type="scientific">Candidatus Vogelbacteria bacterium RIFOXYD1_FULL_44_32</name>
    <dbReference type="NCBI Taxonomy" id="1802438"/>
    <lineage>
        <taxon>Bacteria</taxon>
        <taxon>Candidatus Vogeliibacteriota</taxon>
    </lineage>
</organism>
<name>A0A1G2QFX0_9BACT</name>
<gene>
    <name evidence="1" type="ORF">A2571_00845</name>
</gene>
<evidence type="ECO:0000313" key="1">
    <source>
        <dbReference type="EMBL" id="OHA58912.1"/>
    </source>
</evidence>
<evidence type="ECO:0000313" key="2">
    <source>
        <dbReference type="Proteomes" id="UP000177043"/>
    </source>
</evidence>
<dbReference type="AlphaFoldDB" id="A0A1G2QFX0"/>
<reference evidence="1 2" key="1">
    <citation type="journal article" date="2016" name="Nat. Commun.">
        <title>Thousands of microbial genomes shed light on interconnected biogeochemical processes in an aquifer system.</title>
        <authorList>
            <person name="Anantharaman K."/>
            <person name="Brown C.T."/>
            <person name="Hug L.A."/>
            <person name="Sharon I."/>
            <person name="Castelle C.J."/>
            <person name="Probst A.J."/>
            <person name="Thomas B.C."/>
            <person name="Singh A."/>
            <person name="Wilkins M.J."/>
            <person name="Karaoz U."/>
            <person name="Brodie E.L."/>
            <person name="Williams K.H."/>
            <person name="Hubbard S.S."/>
            <person name="Banfield J.F."/>
        </authorList>
    </citation>
    <scope>NUCLEOTIDE SEQUENCE [LARGE SCALE GENOMIC DNA]</scope>
</reference>
<protein>
    <submittedName>
        <fullName evidence="1">Uncharacterized protein</fullName>
    </submittedName>
</protein>
<proteinExistence type="predicted"/>
<comment type="caution">
    <text evidence="1">The sequence shown here is derived from an EMBL/GenBank/DDBJ whole genome shotgun (WGS) entry which is preliminary data.</text>
</comment>